<organism evidence="2 3">
    <name type="scientific">Parasphingorhabdus cellanae</name>
    <dbReference type="NCBI Taxonomy" id="2806553"/>
    <lineage>
        <taxon>Bacteria</taxon>
        <taxon>Pseudomonadati</taxon>
        <taxon>Pseudomonadota</taxon>
        <taxon>Alphaproteobacteria</taxon>
        <taxon>Sphingomonadales</taxon>
        <taxon>Sphingomonadaceae</taxon>
        <taxon>Parasphingorhabdus</taxon>
    </lineage>
</organism>
<evidence type="ECO:0000313" key="2">
    <source>
        <dbReference type="EMBL" id="QTD54556.1"/>
    </source>
</evidence>
<dbReference type="RefSeq" id="WP_207986390.1">
    <property type="nucleotide sequence ID" value="NZ_CP071794.1"/>
</dbReference>
<accession>A0ABX7SZ54</accession>
<feature type="transmembrane region" description="Helical" evidence="1">
    <location>
        <begin position="99"/>
        <end position="120"/>
    </location>
</feature>
<evidence type="ECO:0000313" key="3">
    <source>
        <dbReference type="Proteomes" id="UP000663923"/>
    </source>
</evidence>
<keyword evidence="3" id="KW-1185">Reference proteome</keyword>
<name>A0ABX7SZ54_9SPHN</name>
<gene>
    <name evidence="2" type="ORF">J4G78_09670</name>
</gene>
<reference evidence="2 3" key="1">
    <citation type="submission" date="2021-03" db="EMBL/GenBank/DDBJ databases">
        <title>Complete genome of Parasphingorhabdus_sp.JHSY0214.</title>
        <authorList>
            <person name="Yoo J.H."/>
            <person name="Bae J.W."/>
        </authorList>
    </citation>
    <scope>NUCLEOTIDE SEQUENCE [LARGE SCALE GENOMIC DNA]</scope>
    <source>
        <strain evidence="2 3">JHSY0214</strain>
    </source>
</reference>
<sequence>MSRGYFFTFALIGAILWFIAAMIIQLFPEMFSGGTTGMILFLVSIPGTWVTVYLLMKVTGLPRDHLFSATCVGVVTAMFLDGFAITWVPQLYGGTGDHLANGAAWLLFGVALFMTSAALIGRQKAS</sequence>
<keyword evidence="1" id="KW-1133">Transmembrane helix</keyword>
<protein>
    <recommendedName>
        <fullName evidence="4">SPW repeat-containing protein</fullName>
    </recommendedName>
</protein>
<keyword evidence="1" id="KW-0812">Transmembrane</keyword>
<feature type="transmembrane region" description="Helical" evidence="1">
    <location>
        <begin position="33"/>
        <end position="54"/>
    </location>
</feature>
<proteinExistence type="predicted"/>
<keyword evidence="1" id="KW-0472">Membrane</keyword>
<feature type="transmembrane region" description="Helical" evidence="1">
    <location>
        <begin position="66"/>
        <end position="87"/>
    </location>
</feature>
<evidence type="ECO:0000256" key="1">
    <source>
        <dbReference type="SAM" id="Phobius"/>
    </source>
</evidence>
<feature type="transmembrane region" description="Helical" evidence="1">
    <location>
        <begin position="7"/>
        <end position="27"/>
    </location>
</feature>
<evidence type="ECO:0008006" key="4">
    <source>
        <dbReference type="Google" id="ProtNLM"/>
    </source>
</evidence>
<dbReference type="EMBL" id="CP071794">
    <property type="protein sequence ID" value="QTD54556.1"/>
    <property type="molecule type" value="Genomic_DNA"/>
</dbReference>
<dbReference type="Proteomes" id="UP000663923">
    <property type="component" value="Chromosome"/>
</dbReference>